<dbReference type="Pfam" id="PF17762">
    <property type="entry name" value="HTH_ParB"/>
    <property type="match status" value="1"/>
</dbReference>
<dbReference type="AlphaFoldDB" id="A0A2L0ESB8"/>
<dbReference type="OrthoDB" id="9802051at2"/>
<dbReference type="InterPro" id="IPR041468">
    <property type="entry name" value="HTH_ParB/Spo0J"/>
</dbReference>
<dbReference type="SUPFAM" id="SSF110849">
    <property type="entry name" value="ParB/Sulfiredoxin"/>
    <property type="match status" value="1"/>
</dbReference>
<dbReference type="FunFam" id="3.90.1530.30:FF:000001">
    <property type="entry name" value="Chromosome partitioning protein ParB"/>
    <property type="match status" value="1"/>
</dbReference>
<dbReference type="Gene3D" id="1.10.10.2830">
    <property type="match status" value="1"/>
</dbReference>
<dbReference type="CDD" id="cd16393">
    <property type="entry name" value="SPO0J_N"/>
    <property type="match status" value="1"/>
</dbReference>
<keyword evidence="2" id="KW-0159">Chromosome partition</keyword>
<evidence type="ECO:0000256" key="4">
    <source>
        <dbReference type="SAM" id="MobiDB-lite"/>
    </source>
</evidence>
<dbReference type="SUPFAM" id="SSF109709">
    <property type="entry name" value="KorB DNA-binding domain-like"/>
    <property type="match status" value="1"/>
</dbReference>
<dbReference type="Pfam" id="PF02195">
    <property type="entry name" value="ParB_N"/>
    <property type="match status" value="1"/>
</dbReference>
<comment type="similarity">
    <text evidence="1">Belongs to the ParB family.</text>
</comment>
<dbReference type="InterPro" id="IPR050336">
    <property type="entry name" value="Chromosome_partition/occlusion"/>
</dbReference>
<dbReference type="FunFam" id="1.10.10.2830:FF:000001">
    <property type="entry name" value="Chromosome partitioning protein ParB"/>
    <property type="match status" value="1"/>
</dbReference>
<feature type="domain" description="ParB-like N-terminal" evidence="5">
    <location>
        <begin position="33"/>
        <end position="128"/>
    </location>
</feature>
<evidence type="ECO:0000256" key="2">
    <source>
        <dbReference type="ARBA" id="ARBA00022829"/>
    </source>
</evidence>
<dbReference type="InterPro" id="IPR004437">
    <property type="entry name" value="ParB/RepB/Spo0J"/>
</dbReference>
<dbReference type="EMBL" id="CP012673">
    <property type="protein sequence ID" value="AUX42193.1"/>
    <property type="molecule type" value="Genomic_DNA"/>
</dbReference>
<evidence type="ECO:0000313" key="6">
    <source>
        <dbReference type="EMBL" id="AUX42193.1"/>
    </source>
</evidence>
<evidence type="ECO:0000256" key="1">
    <source>
        <dbReference type="ARBA" id="ARBA00006295"/>
    </source>
</evidence>
<sequence length="302" mass="33300">MNADQKGARRALGRGLDALLPAPPSAPANTEGRSVFVCAIEKIVPQKGQPRQHFDETELEELTGSIREHGLIEPLIVRRTQAGSDGFELIAGERRWRAAQRAGLREVLVVVKDVSPKEAFELALVENVQRADLNPIEIAEAFDRLLREHSYTHQTLAERVGKDRTTIVNSLRLLRLPPRIRSMVISRELSEGHARALLGAPNDKVMADVAERTVHGKLPVRKVEALIKAAKTKEGRTAAADGEEPGEKKLRGKSPAIKDLEARLMRRLGTRVEVRDEGGRGELGITYGSLDELDRILELIGA</sequence>
<evidence type="ECO:0000259" key="5">
    <source>
        <dbReference type="SMART" id="SM00470"/>
    </source>
</evidence>
<dbReference type="Pfam" id="PF23552">
    <property type="entry name" value="ParB_C"/>
    <property type="match status" value="1"/>
</dbReference>
<organism evidence="6 7">
    <name type="scientific">Sorangium cellulosum</name>
    <name type="common">Polyangium cellulosum</name>
    <dbReference type="NCBI Taxonomy" id="56"/>
    <lineage>
        <taxon>Bacteria</taxon>
        <taxon>Pseudomonadati</taxon>
        <taxon>Myxococcota</taxon>
        <taxon>Polyangia</taxon>
        <taxon>Polyangiales</taxon>
        <taxon>Polyangiaceae</taxon>
        <taxon>Sorangium</taxon>
    </lineage>
</organism>
<feature type="region of interest" description="Disordered" evidence="4">
    <location>
        <begin position="233"/>
        <end position="253"/>
    </location>
</feature>
<dbReference type="PANTHER" id="PTHR33375:SF1">
    <property type="entry name" value="CHROMOSOME-PARTITIONING PROTEIN PARB-RELATED"/>
    <property type="match status" value="1"/>
</dbReference>
<protein>
    <submittedName>
        <fullName evidence="6">Chromosome partitioning protein ParB</fullName>
    </submittedName>
</protein>
<evidence type="ECO:0000313" key="7">
    <source>
        <dbReference type="Proteomes" id="UP000238348"/>
    </source>
</evidence>
<reference evidence="6 7" key="1">
    <citation type="submission" date="2015-09" db="EMBL/GenBank/DDBJ databases">
        <title>Sorangium comparison.</title>
        <authorList>
            <person name="Zaburannyi N."/>
            <person name="Bunk B."/>
            <person name="Overmann J."/>
            <person name="Mueller R."/>
        </authorList>
    </citation>
    <scope>NUCLEOTIDE SEQUENCE [LARGE SCALE GENOMIC DNA]</scope>
    <source>
        <strain evidence="6 7">So ce26</strain>
    </source>
</reference>
<evidence type="ECO:0000256" key="3">
    <source>
        <dbReference type="ARBA" id="ARBA00023125"/>
    </source>
</evidence>
<accession>A0A2L0ESB8</accession>
<dbReference type="PANTHER" id="PTHR33375">
    <property type="entry name" value="CHROMOSOME-PARTITIONING PROTEIN PARB-RELATED"/>
    <property type="match status" value="1"/>
</dbReference>
<keyword evidence="3" id="KW-0238">DNA-binding</keyword>
<dbReference type="InterPro" id="IPR003115">
    <property type="entry name" value="ParB_N"/>
</dbReference>
<dbReference type="RefSeq" id="WP_104981045.1">
    <property type="nucleotide sequence ID" value="NZ_CP012673.1"/>
</dbReference>
<dbReference type="NCBIfam" id="TIGR00180">
    <property type="entry name" value="parB_part"/>
    <property type="match status" value="1"/>
</dbReference>
<dbReference type="SMART" id="SM00470">
    <property type="entry name" value="ParB"/>
    <property type="match status" value="1"/>
</dbReference>
<dbReference type="GO" id="GO:0007059">
    <property type="term" value="P:chromosome segregation"/>
    <property type="evidence" value="ECO:0007669"/>
    <property type="project" value="UniProtKB-KW"/>
</dbReference>
<dbReference type="Gene3D" id="3.90.1530.30">
    <property type="match status" value="1"/>
</dbReference>
<dbReference type="GO" id="GO:0003677">
    <property type="term" value="F:DNA binding"/>
    <property type="evidence" value="ECO:0007669"/>
    <property type="project" value="UniProtKB-KW"/>
</dbReference>
<dbReference type="GO" id="GO:0005694">
    <property type="term" value="C:chromosome"/>
    <property type="evidence" value="ECO:0007669"/>
    <property type="project" value="TreeGrafter"/>
</dbReference>
<dbReference type="InterPro" id="IPR036086">
    <property type="entry name" value="ParB/Sulfiredoxin_sf"/>
</dbReference>
<dbReference type="InterPro" id="IPR057240">
    <property type="entry name" value="ParB_dimer_C"/>
</dbReference>
<name>A0A2L0ESB8_SORCE</name>
<dbReference type="Proteomes" id="UP000238348">
    <property type="component" value="Chromosome"/>
</dbReference>
<gene>
    <name evidence="6" type="primary">parB</name>
    <name evidence="6" type="ORF">SOCE26_036200</name>
</gene>
<proteinExistence type="inferred from homology"/>
<dbReference type="GO" id="GO:0045881">
    <property type="term" value="P:positive regulation of sporulation resulting in formation of a cellular spore"/>
    <property type="evidence" value="ECO:0007669"/>
    <property type="project" value="TreeGrafter"/>
</dbReference>